<protein>
    <submittedName>
        <fullName evidence="2">Uncharacterized protein</fullName>
    </submittedName>
</protein>
<evidence type="ECO:0000313" key="2">
    <source>
        <dbReference type="EMBL" id="GAH07745.1"/>
    </source>
</evidence>
<accession>X1DHG7</accession>
<feature type="compositionally biased region" description="Basic and acidic residues" evidence="1">
    <location>
        <begin position="28"/>
        <end position="43"/>
    </location>
</feature>
<reference evidence="2" key="1">
    <citation type="journal article" date="2014" name="Front. Microbiol.">
        <title>High frequency of phylogenetically diverse reductive dehalogenase-homologous genes in deep subseafloor sedimentary metagenomes.</title>
        <authorList>
            <person name="Kawai M."/>
            <person name="Futagami T."/>
            <person name="Toyoda A."/>
            <person name="Takaki Y."/>
            <person name="Nishi S."/>
            <person name="Hori S."/>
            <person name="Arai W."/>
            <person name="Tsubouchi T."/>
            <person name="Morono Y."/>
            <person name="Uchiyama I."/>
            <person name="Ito T."/>
            <person name="Fujiyama A."/>
            <person name="Inagaki F."/>
            <person name="Takami H."/>
        </authorList>
    </citation>
    <scope>NUCLEOTIDE SEQUENCE</scope>
    <source>
        <strain evidence="2">Expedition CK06-06</strain>
    </source>
</reference>
<comment type="caution">
    <text evidence="2">The sequence shown here is derived from an EMBL/GenBank/DDBJ whole genome shotgun (WGS) entry which is preliminary data.</text>
</comment>
<feature type="compositionally biased region" description="Basic residues" evidence="1">
    <location>
        <begin position="1"/>
        <end position="22"/>
    </location>
</feature>
<evidence type="ECO:0000256" key="1">
    <source>
        <dbReference type="SAM" id="MobiDB-lite"/>
    </source>
</evidence>
<dbReference type="EMBL" id="BART01036122">
    <property type="protein sequence ID" value="GAH07745.1"/>
    <property type="molecule type" value="Genomic_DNA"/>
</dbReference>
<sequence>MLKYPRPVRKVRKFKRTLKRKSPPSSEIKNREKAFKKSYKTELKSTSNYLRGKPTKESSIEKGIKKSPSDDESKKITQNEGGIP</sequence>
<organism evidence="2">
    <name type="scientific">marine sediment metagenome</name>
    <dbReference type="NCBI Taxonomy" id="412755"/>
    <lineage>
        <taxon>unclassified sequences</taxon>
        <taxon>metagenomes</taxon>
        <taxon>ecological metagenomes</taxon>
    </lineage>
</organism>
<feature type="compositionally biased region" description="Basic and acidic residues" evidence="1">
    <location>
        <begin position="54"/>
        <end position="77"/>
    </location>
</feature>
<dbReference type="AlphaFoldDB" id="X1DHG7"/>
<name>X1DHG7_9ZZZZ</name>
<proteinExistence type="predicted"/>
<feature type="region of interest" description="Disordered" evidence="1">
    <location>
        <begin position="1"/>
        <end position="84"/>
    </location>
</feature>
<gene>
    <name evidence="2" type="ORF">S01H4_61054</name>
</gene>